<evidence type="ECO:0000313" key="2">
    <source>
        <dbReference type="Proteomes" id="UP001500298"/>
    </source>
</evidence>
<proteinExistence type="predicted"/>
<name>A0ABP9DEP2_9BACT</name>
<dbReference type="EMBL" id="BAABJX010000045">
    <property type="protein sequence ID" value="GAA4842752.1"/>
    <property type="molecule type" value="Genomic_DNA"/>
</dbReference>
<dbReference type="SUPFAM" id="SSF48452">
    <property type="entry name" value="TPR-like"/>
    <property type="match status" value="1"/>
</dbReference>
<dbReference type="Proteomes" id="UP001500298">
    <property type="component" value="Unassembled WGS sequence"/>
</dbReference>
<organism evidence="1 2">
    <name type="scientific">Algivirga pacifica</name>
    <dbReference type="NCBI Taxonomy" id="1162670"/>
    <lineage>
        <taxon>Bacteria</taxon>
        <taxon>Pseudomonadati</taxon>
        <taxon>Bacteroidota</taxon>
        <taxon>Cytophagia</taxon>
        <taxon>Cytophagales</taxon>
        <taxon>Flammeovirgaceae</taxon>
        <taxon>Algivirga</taxon>
    </lineage>
</organism>
<dbReference type="Gene3D" id="1.25.40.390">
    <property type="match status" value="1"/>
</dbReference>
<dbReference type="RefSeq" id="WP_345373183.1">
    <property type="nucleotide sequence ID" value="NZ_BAABJX010000045.1"/>
</dbReference>
<dbReference type="InterPro" id="IPR041662">
    <property type="entry name" value="SusD-like_2"/>
</dbReference>
<keyword evidence="1" id="KW-0449">Lipoprotein</keyword>
<dbReference type="Pfam" id="PF12771">
    <property type="entry name" value="SusD-like_2"/>
    <property type="match status" value="1"/>
</dbReference>
<accession>A0ABP9DEP2</accession>
<keyword evidence="2" id="KW-1185">Reference proteome</keyword>
<dbReference type="InterPro" id="IPR011990">
    <property type="entry name" value="TPR-like_helical_dom_sf"/>
</dbReference>
<comment type="caution">
    <text evidence="1">The sequence shown here is derived from an EMBL/GenBank/DDBJ whole genome shotgun (WGS) entry which is preliminary data.</text>
</comment>
<protein>
    <submittedName>
        <fullName evidence="1">SusD/RagB family nutrient-binding outer membrane lipoprotein</fullName>
    </submittedName>
</protein>
<evidence type="ECO:0000313" key="1">
    <source>
        <dbReference type="EMBL" id="GAA4842752.1"/>
    </source>
</evidence>
<sequence>MRKITIYITSLLLLIQGGSCSSDWFDINQNPNAAQSSTIQLTLPAGIAGVAYVFGGKFQVLGGLWGQYWTQSPGAQQYRDLDQYKVSPGEFSRMWQIMYTGADRGSVNLQGSGALKDLTAVQRMAREQENWTYYLIATTMKVYGFQMMADLYNDIPYTEALKGLEVAAPIFDEGPLVYDSLINELDFALGQDLTIKDPTAELGPEEVGTEDFVFAGDMDQWVRFANTLKLKIYLRQVNARPEVTQAGVQELFSNGAEFLVEESAAMTQFNDAASQRNPLYETEVTFLGNTSLIASNTSLQYLLDNNDPRIDEFYELSRSDNAYIGLDQGTLFGDGNSDNYSRVDLGPVKPVYFMTVAEAYFLLAEAALRYPAAVGETPQVFYDAGVTASFERLELLEDDMPPVQVADGGVYAYPTTGDFETQLEAIITQKWVELNGIGGPEGFFEFNRTGYPSFFVESANPFVNGIGFPQRIPYDNEEAQVNPNAPSYNELEVRNGVWWSLKATGN</sequence>
<reference evidence="2" key="1">
    <citation type="journal article" date="2019" name="Int. J. Syst. Evol. Microbiol.">
        <title>The Global Catalogue of Microorganisms (GCM) 10K type strain sequencing project: providing services to taxonomists for standard genome sequencing and annotation.</title>
        <authorList>
            <consortium name="The Broad Institute Genomics Platform"/>
            <consortium name="The Broad Institute Genome Sequencing Center for Infectious Disease"/>
            <person name="Wu L."/>
            <person name="Ma J."/>
        </authorList>
    </citation>
    <scope>NUCLEOTIDE SEQUENCE [LARGE SCALE GENOMIC DNA]</scope>
    <source>
        <strain evidence="2">JCM 18326</strain>
    </source>
</reference>
<gene>
    <name evidence="1" type="ORF">GCM10023331_29810</name>
</gene>